<protein>
    <recommendedName>
        <fullName evidence="8">Acyltransferase 3 domain-containing protein</fullName>
    </recommendedName>
</protein>
<feature type="transmembrane region" description="Helical" evidence="7">
    <location>
        <begin position="49"/>
        <end position="70"/>
    </location>
</feature>
<sequence length="344" mass="40496">MNKMKRGRQSNFELFRILSAFLIIMHHYAIHSTWHFEEGTINKQIFLDIVGSAGKFGVNCFLLISGYFLVKTSFKPKKIFLLWFEVFFYSVGIFLVMVFYSKEAPILDWKNLITVGMPITFNQYWFVSYYVLFYCLAPIMNILVKHMVRRQHIFILLILFVFLSIKPVIMTLNGMHSNTENGLWFLFVYLIAAYIREYPEYFSKSAKNYFLKSFVIVSVIFLLIIELDKYNLEAKNTLSKSLIFDISSPIYLVLAVFLFCGFKNWRVRTIPVINLVGSATLGVYLIHDNKFVRPYLWKELTAYKESYNDSNLVVETIIIVVSVYFICSFIDIFRQKIFKIVHIA</sequence>
<evidence type="ECO:0000256" key="2">
    <source>
        <dbReference type="ARBA" id="ARBA00007400"/>
    </source>
</evidence>
<keyword evidence="4 7" id="KW-0812">Transmembrane</keyword>
<dbReference type="EMBL" id="AJAS01000019">
    <property type="protein sequence ID" value="EOH97289.1"/>
    <property type="molecule type" value="Genomic_DNA"/>
</dbReference>
<reference evidence="9 11" key="1">
    <citation type="submission" date="2013-02" db="EMBL/GenBank/DDBJ databases">
        <title>The Genome Sequence of Enterococcus moraviensis BAA-383.</title>
        <authorList>
            <consortium name="The Broad Institute Genome Sequencing Platform"/>
            <consortium name="The Broad Institute Genome Sequencing Center for Infectious Disease"/>
            <person name="Earl A.M."/>
            <person name="Gilmore M.S."/>
            <person name="Lebreton F."/>
            <person name="Walker B."/>
            <person name="Young S.K."/>
            <person name="Zeng Q."/>
            <person name="Gargeya S."/>
            <person name="Fitzgerald M."/>
            <person name="Haas B."/>
            <person name="Abouelleil A."/>
            <person name="Alvarado L."/>
            <person name="Arachchi H.M."/>
            <person name="Berlin A.M."/>
            <person name="Chapman S.B."/>
            <person name="Dewar J."/>
            <person name="Goldberg J."/>
            <person name="Griggs A."/>
            <person name="Gujja S."/>
            <person name="Hansen M."/>
            <person name="Howarth C."/>
            <person name="Imamovic A."/>
            <person name="Larimer J."/>
            <person name="McCowan C."/>
            <person name="Murphy C."/>
            <person name="Neiman D."/>
            <person name="Pearson M."/>
            <person name="Priest M."/>
            <person name="Roberts A."/>
            <person name="Saif S."/>
            <person name="Shea T."/>
            <person name="Sisk P."/>
            <person name="Sykes S."/>
            <person name="Wortman J."/>
            <person name="Nusbaum C."/>
            <person name="Birren B."/>
        </authorList>
    </citation>
    <scope>NUCLEOTIDE SEQUENCE [LARGE SCALE GENOMIC DNA]</scope>
    <source>
        <strain evidence="9 11">ATCC BAA-383</strain>
    </source>
</reference>
<dbReference type="AlphaFoldDB" id="R2TAN3"/>
<evidence type="ECO:0000256" key="5">
    <source>
        <dbReference type="ARBA" id="ARBA00022989"/>
    </source>
</evidence>
<feature type="domain" description="Acyltransferase 3" evidence="8">
    <location>
        <begin position="11"/>
        <end position="329"/>
    </location>
</feature>
<evidence type="ECO:0000259" key="8">
    <source>
        <dbReference type="Pfam" id="PF01757"/>
    </source>
</evidence>
<dbReference type="InterPro" id="IPR002656">
    <property type="entry name" value="Acyl_transf_3_dom"/>
</dbReference>
<feature type="transmembrane region" description="Helical" evidence="7">
    <location>
        <begin position="121"/>
        <end position="144"/>
    </location>
</feature>
<feature type="transmembrane region" description="Helical" evidence="7">
    <location>
        <begin position="82"/>
        <end position="101"/>
    </location>
</feature>
<keyword evidence="3" id="KW-1003">Cell membrane</keyword>
<comment type="subcellular location">
    <subcellularLocation>
        <location evidence="1">Cell membrane</location>
        <topology evidence="1">Multi-pass membrane protein</topology>
    </subcellularLocation>
</comment>
<evidence type="ECO:0000256" key="4">
    <source>
        <dbReference type="ARBA" id="ARBA00022692"/>
    </source>
</evidence>
<keyword evidence="12" id="KW-1185">Reference proteome</keyword>
<accession>R2TAN3</accession>
<dbReference type="PANTHER" id="PTHR40074">
    <property type="entry name" value="O-ACETYLTRANSFERASE WECH"/>
    <property type="match status" value="1"/>
</dbReference>
<evidence type="ECO:0000256" key="7">
    <source>
        <dbReference type="SAM" id="Phobius"/>
    </source>
</evidence>
<feature type="transmembrane region" description="Helical" evidence="7">
    <location>
        <begin position="12"/>
        <end position="29"/>
    </location>
</feature>
<dbReference type="PANTHER" id="PTHR40074:SF2">
    <property type="entry name" value="O-ACETYLTRANSFERASE WECH"/>
    <property type="match status" value="1"/>
</dbReference>
<dbReference type="Pfam" id="PF01757">
    <property type="entry name" value="Acyl_transf_3"/>
    <property type="match status" value="1"/>
</dbReference>
<evidence type="ECO:0000313" key="11">
    <source>
        <dbReference type="Proteomes" id="UP000013781"/>
    </source>
</evidence>
<evidence type="ECO:0000313" key="9">
    <source>
        <dbReference type="EMBL" id="EOH97289.1"/>
    </source>
</evidence>
<comment type="similarity">
    <text evidence="2">Belongs to the acyltransferase 3 family.</text>
</comment>
<dbReference type="eggNOG" id="COG3274">
    <property type="taxonomic scope" value="Bacteria"/>
</dbReference>
<keyword evidence="5 7" id="KW-1133">Transmembrane helix</keyword>
<evidence type="ECO:0000256" key="6">
    <source>
        <dbReference type="ARBA" id="ARBA00023136"/>
    </source>
</evidence>
<evidence type="ECO:0000313" key="10">
    <source>
        <dbReference type="EMBL" id="EOT71651.1"/>
    </source>
</evidence>
<dbReference type="EMBL" id="ASWB01000002">
    <property type="protein sequence ID" value="EOT71651.1"/>
    <property type="molecule type" value="Genomic_DNA"/>
</dbReference>
<evidence type="ECO:0000313" key="12">
    <source>
        <dbReference type="Proteomes" id="UP000014157"/>
    </source>
</evidence>
<dbReference type="GO" id="GO:0009246">
    <property type="term" value="P:enterobacterial common antigen biosynthetic process"/>
    <property type="evidence" value="ECO:0007669"/>
    <property type="project" value="TreeGrafter"/>
</dbReference>
<evidence type="ECO:0000256" key="1">
    <source>
        <dbReference type="ARBA" id="ARBA00004651"/>
    </source>
</evidence>
<name>R2TAN3_9ENTE</name>
<dbReference type="HOGENOM" id="CLU_061343_1_0_9"/>
<feature type="transmembrane region" description="Helical" evidence="7">
    <location>
        <begin position="312"/>
        <end position="333"/>
    </location>
</feature>
<dbReference type="Proteomes" id="UP000014157">
    <property type="component" value="Unassembled WGS sequence"/>
</dbReference>
<dbReference type="GO" id="GO:0005886">
    <property type="term" value="C:plasma membrane"/>
    <property type="evidence" value="ECO:0007669"/>
    <property type="project" value="UniProtKB-SubCell"/>
</dbReference>
<dbReference type="PATRIC" id="fig|1158609.3.peg.2392"/>
<gene>
    <name evidence="10" type="ORF">I586_01458</name>
    <name evidence="9" type="ORF">UAY_02445</name>
</gene>
<feature type="transmembrane region" description="Helical" evidence="7">
    <location>
        <begin position="181"/>
        <end position="197"/>
    </location>
</feature>
<feature type="transmembrane region" description="Helical" evidence="7">
    <location>
        <begin position="242"/>
        <end position="262"/>
    </location>
</feature>
<keyword evidence="6 7" id="KW-0472">Membrane</keyword>
<reference evidence="10 12" key="2">
    <citation type="submission" date="2013-03" db="EMBL/GenBank/DDBJ databases">
        <title>The Genome Sequence of Enterococcus moraviensis BAA-383 (PacBio/Illumina hybrid assembly).</title>
        <authorList>
            <consortium name="The Broad Institute Genomics Platform"/>
            <consortium name="The Broad Institute Genome Sequencing Center for Infectious Disease"/>
            <person name="Earl A."/>
            <person name="Russ C."/>
            <person name="Gilmore M."/>
            <person name="Surin D."/>
            <person name="Walker B."/>
            <person name="Young S."/>
            <person name="Zeng Q."/>
            <person name="Gargeya S."/>
            <person name="Fitzgerald M."/>
            <person name="Haas B."/>
            <person name="Abouelleil A."/>
            <person name="Allen A.W."/>
            <person name="Alvarado L."/>
            <person name="Arachchi H.M."/>
            <person name="Berlin A.M."/>
            <person name="Chapman S.B."/>
            <person name="Gainer-Dewar J."/>
            <person name="Goldberg J."/>
            <person name="Griggs A."/>
            <person name="Gujja S."/>
            <person name="Hansen M."/>
            <person name="Howarth C."/>
            <person name="Imamovic A."/>
            <person name="Ireland A."/>
            <person name="Larimer J."/>
            <person name="McCowan C."/>
            <person name="Murphy C."/>
            <person name="Pearson M."/>
            <person name="Poon T.W."/>
            <person name="Priest M."/>
            <person name="Roberts A."/>
            <person name="Saif S."/>
            <person name="Shea T."/>
            <person name="Sisk P."/>
            <person name="Sykes S."/>
            <person name="Wortman J."/>
            <person name="Nusbaum C."/>
            <person name="Birren B."/>
        </authorList>
    </citation>
    <scope>NUCLEOTIDE SEQUENCE [LARGE SCALE GENOMIC DNA]</scope>
    <source>
        <strain evidence="10 12">ATCC BAA-383</strain>
    </source>
</reference>
<feature type="transmembrane region" description="Helical" evidence="7">
    <location>
        <begin position="153"/>
        <end position="175"/>
    </location>
</feature>
<comment type="caution">
    <text evidence="9">The sequence shown here is derived from an EMBL/GenBank/DDBJ whole genome shotgun (WGS) entry which is preliminary data.</text>
</comment>
<organism evidence="9 11">
    <name type="scientific">Enterococcus moraviensis ATCC BAA-383</name>
    <dbReference type="NCBI Taxonomy" id="1158609"/>
    <lineage>
        <taxon>Bacteria</taxon>
        <taxon>Bacillati</taxon>
        <taxon>Bacillota</taxon>
        <taxon>Bacilli</taxon>
        <taxon>Lactobacillales</taxon>
        <taxon>Enterococcaceae</taxon>
        <taxon>Enterococcus</taxon>
    </lineage>
</organism>
<dbReference type="GO" id="GO:0016413">
    <property type="term" value="F:O-acetyltransferase activity"/>
    <property type="evidence" value="ECO:0007669"/>
    <property type="project" value="TreeGrafter"/>
</dbReference>
<feature type="transmembrane region" description="Helical" evidence="7">
    <location>
        <begin position="269"/>
        <end position="287"/>
    </location>
</feature>
<proteinExistence type="inferred from homology"/>
<feature type="transmembrane region" description="Helical" evidence="7">
    <location>
        <begin position="209"/>
        <end position="227"/>
    </location>
</feature>
<dbReference type="STRING" id="155617.RV09_GL000870"/>
<dbReference type="Proteomes" id="UP000013781">
    <property type="component" value="Unassembled WGS sequence"/>
</dbReference>
<evidence type="ECO:0000256" key="3">
    <source>
        <dbReference type="ARBA" id="ARBA00022475"/>
    </source>
</evidence>